<sequence length="631" mass="66933">MLYFGKGVLRPPTGENVGPHARSGVPPGGLCQEGHLGREVTVPQGIEEVEVLQLIGADDGLGTLGGAVLRRSRDEFRADLRSEDSFQHRRHLFAENSACGGPPDEILDEGLGETGIHVVVGHVIPHAVGTPPEGKLAEVAGAHHHGIPGVGDPEEDRCSLPRLDVLEGHVIDRFPFREGVTHVLQHLHAPRADVDLPRLHPQGFHEFPRAAGGPFRSGESGEGIGLDVRPRQPQEIHGPGADDEGLGGVESSRHPEDEVPYPRRFHPGGQPLDLDAVNLPASPLPEGRVGGNIGKPGHVTGQGNYARRRAQGKGNPAEGGTLRSSPGIGEGGDGRPVSGKAAKVDIGQGHGGFPGEPLRFRQDLPVLRHQGMAVPGKVRGGLPRPRPGIDIGGDAPGRLVGHKGPAVVRLSRGDIRGGQVHRHRGPGEGSVAGGRYRSPEVFADFAEKPEAGNPFRLEDEIGPHRDILLPQEVQGVRRKGGGGPEMPQFVKFPIVGEKALDGHAEDSAPEEDGSAVEEPVPYLQRDSCGNDHVQGGRSAEDRFESLESGLQQGVLEEEIPAGVGGDSKLREDGEHRPAVRGLPEQFDGPLRVMGRVRGPNGGNAGRHPDEVMAVQVEKIAVHSRCLPRQSF</sequence>
<evidence type="ECO:0000313" key="2">
    <source>
        <dbReference type="EMBL" id="MPM00278.1"/>
    </source>
</evidence>
<dbReference type="AlphaFoldDB" id="A0A644W9T9"/>
<feature type="compositionally biased region" description="Basic and acidic residues" evidence="1">
    <location>
        <begin position="251"/>
        <end position="261"/>
    </location>
</feature>
<feature type="compositionally biased region" description="Basic and acidic residues" evidence="1">
    <location>
        <begin position="567"/>
        <end position="577"/>
    </location>
</feature>
<feature type="region of interest" description="Disordered" evidence="1">
    <location>
        <begin position="308"/>
        <end position="339"/>
    </location>
</feature>
<comment type="caution">
    <text evidence="2">The sequence shown here is derived from an EMBL/GenBank/DDBJ whole genome shotgun (WGS) entry which is preliminary data.</text>
</comment>
<dbReference type="EMBL" id="VSSQ01000719">
    <property type="protein sequence ID" value="MPM00278.1"/>
    <property type="molecule type" value="Genomic_DNA"/>
</dbReference>
<name>A0A644W9T9_9ZZZZ</name>
<organism evidence="2">
    <name type="scientific">bioreactor metagenome</name>
    <dbReference type="NCBI Taxonomy" id="1076179"/>
    <lineage>
        <taxon>unclassified sequences</taxon>
        <taxon>metagenomes</taxon>
        <taxon>ecological metagenomes</taxon>
    </lineage>
</organism>
<proteinExistence type="predicted"/>
<evidence type="ECO:0000256" key="1">
    <source>
        <dbReference type="SAM" id="MobiDB-lite"/>
    </source>
</evidence>
<protein>
    <submittedName>
        <fullName evidence="2">Uncharacterized protein</fullName>
    </submittedName>
</protein>
<accession>A0A644W9T9</accession>
<feature type="region of interest" description="Disordered" evidence="1">
    <location>
        <begin position="206"/>
        <end position="263"/>
    </location>
</feature>
<gene>
    <name evidence="2" type="ORF">SDC9_46501</name>
</gene>
<feature type="region of interest" description="Disordered" evidence="1">
    <location>
        <begin position="523"/>
        <end position="585"/>
    </location>
</feature>
<reference evidence="2" key="1">
    <citation type="submission" date="2019-08" db="EMBL/GenBank/DDBJ databases">
        <authorList>
            <person name="Kucharzyk K."/>
            <person name="Murdoch R.W."/>
            <person name="Higgins S."/>
            <person name="Loffler F."/>
        </authorList>
    </citation>
    <scope>NUCLEOTIDE SEQUENCE</scope>
</reference>